<keyword evidence="1" id="KW-0732">Signal</keyword>
<evidence type="ECO:0000313" key="3">
    <source>
        <dbReference type="Proteomes" id="UP000031057"/>
    </source>
</evidence>
<dbReference type="RefSeq" id="WP_039286341.1">
    <property type="nucleotide sequence ID" value="NZ_JTDI01000005.1"/>
</dbReference>
<dbReference type="EMBL" id="JTDI01000005">
    <property type="protein sequence ID" value="KHK90221.1"/>
    <property type="molecule type" value="Genomic_DNA"/>
</dbReference>
<gene>
    <name evidence="2" type="ORF">LK12_16325</name>
</gene>
<feature type="chain" id="PRO_5002065672" description="Lipoprotein" evidence="1">
    <location>
        <begin position="18"/>
        <end position="131"/>
    </location>
</feature>
<organism evidence="2 3">
    <name type="scientific">Novosphingobium malaysiense</name>
    <dbReference type="NCBI Taxonomy" id="1348853"/>
    <lineage>
        <taxon>Bacteria</taxon>
        <taxon>Pseudomonadati</taxon>
        <taxon>Pseudomonadota</taxon>
        <taxon>Alphaproteobacteria</taxon>
        <taxon>Sphingomonadales</taxon>
        <taxon>Sphingomonadaceae</taxon>
        <taxon>Novosphingobium</taxon>
    </lineage>
</organism>
<dbReference type="Proteomes" id="UP000031057">
    <property type="component" value="Unassembled WGS sequence"/>
</dbReference>
<evidence type="ECO:0008006" key="4">
    <source>
        <dbReference type="Google" id="ProtNLM"/>
    </source>
</evidence>
<evidence type="ECO:0000256" key="1">
    <source>
        <dbReference type="SAM" id="SignalP"/>
    </source>
</evidence>
<proteinExistence type="predicted"/>
<comment type="caution">
    <text evidence="2">The sequence shown here is derived from an EMBL/GenBank/DDBJ whole genome shotgun (WGS) entry which is preliminary data.</text>
</comment>
<dbReference type="PROSITE" id="PS51257">
    <property type="entry name" value="PROKAR_LIPOPROTEIN"/>
    <property type="match status" value="1"/>
</dbReference>
<accession>A0A0B1ZGK2</accession>
<dbReference type="OrthoDB" id="7391925at2"/>
<feature type="signal peptide" evidence="1">
    <location>
        <begin position="1"/>
        <end position="17"/>
    </location>
</feature>
<dbReference type="AlphaFoldDB" id="A0A0B1ZGK2"/>
<name>A0A0B1ZGK2_9SPHN</name>
<evidence type="ECO:0000313" key="2">
    <source>
        <dbReference type="EMBL" id="KHK90221.1"/>
    </source>
</evidence>
<dbReference type="STRING" id="1348853.LK12_16325"/>
<reference evidence="2 3" key="1">
    <citation type="submission" date="2014-10" db="EMBL/GenBank/DDBJ databases">
        <title>Genome sequence of Novosphingobium malaysiense MUSC 273(T).</title>
        <authorList>
            <person name="Lee L.-H."/>
        </authorList>
    </citation>
    <scope>NUCLEOTIDE SEQUENCE [LARGE SCALE GENOMIC DNA]</scope>
    <source>
        <strain evidence="2 3">MUSC 273</strain>
    </source>
</reference>
<keyword evidence="3" id="KW-1185">Reference proteome</keyword>
<sequence length="131" mass="14170">MNARSLIPMALAPLGLAACTQGEPAQTPPVSPAAVAIGPARDCLPLTQYSTTRIRDDQTIDFIGGAGTKVWRVTLPHRCNGLKSADTFTFETSLTQLCKQDIIYPLRQYGNDYQRGAGCGMGEFVPVKLER</sequence>
<protein>
    <recommendedName>
        <fullName evidence="4">Lipoprotein</fullName>
    </recommendedName>
</protein>